<dbReference type="Pfam" id="PF00403">
    <property type="entry name" value="HMA"/>
    <property type="match status" value="1"/>
</dbReference>
<dbReference type="InterPro" id="IPR059000">
    <property type="entry name" value="ATPase_P-type_domA"/>
</dbReference>
<evidence type="ECO:0000256" key="1">
    <source>
        <dbReference type="ARBA" id="ARBA00004651"/>
    </source>
</evidence>
<name>A0A328VGC9_9CHLR</name>
<feature type="domain" description="HMA" evidence="11">
    <location>
        <begin position="7"/>
        <end position="73"/>
    </location>
</feature>
<dbReference type="InterPro" id="IPR023214">
    <property type="entry name" value="HAD_sf"/>
</dbReference>
<dbReference type="RefSeq" id="WP_112426991.1">
    <property type="nucleotide sequence ID" value="NZ_MCIF01000002.1"/>
</dbReference>
<keyword evidence="3 10" id="KW-0812">Transmembrane</keyword>
<dbReference type="OrthoDB" id="135399at2"/>
<dbReference type="PANTHER" id="PTHR48085">
    <property type="entry name" value="CADMIUM/ZINC-TRANSPORTING ATPASE HMA2-RELATED"/>
    <property type="match status" value="1"/>
</dbReference>
<keyword evidence="8 10" id="KW-1133">Transmembrane helix</keyword>
<dbReference type="InterPro" id="IPR023299">
    <property type="entry name" value="ATPase_P-typ_cyto_dom_N"/>
</dbReference>
<evidence type="ECO:0000256" key="2">
    <source>
        <dbReference type="ARBA" id="ARBA00006024"/>
    </source>
</evidence>
<proteinExistence type="inferred from homology"/>
<dbReference type="NCBIfam" id="TIGR01525">
    <property type="entry name" value="ATPase-IB_hvy"/>
    <property type="match status" value="1"/>
</dbReference>
<dbReference type="CDD" id="cd00371">
    <property type="entry name" value="HMA"/>
    <property type="match status" value="1"/>
</dbReference>
<evidence type="ECO:0000256" key="9">
    <source>
        <dbReference type="ARBA" id="ARBA00023136"/>
    </source>
</evidence>
<evidence type="ECO:0000259" key="11">
    <source>
        <dbReference type="PROSITE" id="PS50846"/>
    </source>
</evidence>
<keyword evidence="10" id="KW-1003">Cell membrane</keyword>
<dbReference type="PRINTS" id="PR00941">
    <property type="entry name" value="CDATPASE"/>
</dbReference>
<evidence type="ECO:0000256" key="6">
    <source>
        <dbReference type="ARBA" id="ARBA00022840"/>
    </source>
</evidence>
<dbReference type="PANTHER" id="PTHR48085:SF5">
    <property type="entry name" value="CADMIUM_ZINC-TRANSPORTING ATPASE HMA4-RELATED"/>
    <property type="match status" value="1"/>
</dbReference>
<dbReference type="Pfam" id="PF00702">
    <property type="entry name" value="Hydrolase"/>
    <property type="match status" value="1"/>
</dbReference>
<dbReference type="InterPro" id="IPR036163">
    <property type="entry name" value="HMA_dom_sf"/>
</dbReference>
<gene>
    <name evidence="12" type="ORF">A4R35_04575</name>
</gene>
<dbReference type="GO" id="GO:0005524">
    <property type="term" value="F:ATP binding"/>
    <property type="evidence" value="ECO:0007669"/>
    <property type="project" value="UniProtKB-UniRule"/>
</dbReference>
<evidence type="ECO:0000313" key="12">
    <source>
        <dbReference type="EMBL" id="RAQ94800.1"/>
    </source>
</evidence>
<keyword evidence="6 10" id="KW-0067">ATP-binding</keyword>
<dbReference type="InterPro" id="IPR018303">
    <property type="entry name" value="ATPase_P-typ_P_site"/>
</dbReference>
<protein>
    <submittedName>
        <fullName evidence="12">Copper-translocating P-type ATPase</fullName>
    </submittedName>
</protein>
<dbReference type="PRINTS" id="PR00119">
    <property type="entry name" value="CATATPASE"/>
</dbReference>
<dbReference type="Gene3D" id="3.40.1110.10">
    <property type="entry name" value="Calcium-transporting ATPase, cytoplasmic domain N"/>
    <property type="match status" value="1"/>
</dbReference>
<dbReference type="AlphaFoldDB" id="A0A328VGC9"/>
<dbReference type="EMBL" id="MCIF01000002">
    <property type="protein sequence ID" value="RAQ94800.1"/>
    <property type="molecule type" value="Genomic_DNA"/>
</dbReference>
<evidence type="ECO:0000256" key="10">
    <source>
        <dbReference type="RuleBase" id="RU362081"/>
    </source>
</evidence>
<comment type="subcellular location">
    <subcellularLocation>
        <location evidence="1">Cell membrane</location>
        <topology evidence="1">Multi-pass membrane protein</topology>
    </subcellularLocation>
</comment>
<keyword evidence="5 10" id="KW-0547">Nucleotide-binding</keyword>
<evidence type="ECO:0000256" key="8">
    <source>
        <dbReference type="ARBA" id="ARBA00022989"/>
    </source>
</evidence>
<dbReference type="InterPro" id="IPR027256">
    <property type="entry name" value="P-typ_ATPase_IB"/>
</dbReference>
<dbReference type="PROSITE" id="PS00154">
    <property type="entry name" value="ATPASE_E1_E2"/>
    <property type="match status" value="1"/>
</dbReference>
<dbReference type="Gene3D" id="3.40.50.1000">
    <property type="entry name" value="HAD superfamily/HAD-like"/>
    <property type="match status" value="1"/>
</dbReference>
<evidence type="ECO:0000313" key="13">
    <source>
        <dbReference type="Proteomes" id="UP000248706"/>
    </source>
</evidence>
<feature type="transmembrane region" description="Helical" evidence="10">
    <location>
        <begin position="99"/>
        <end position="119"/>
    </location>
</feature>
<dbReference type="InterPro" id="IPR036412">
    <property type="entry name" value="HAD-like_sf"/>
</dbReference>
<dbReference type="SFLD" id="SFLDS00003">
    <property type="entry name" value="Haloacid_Dehalogenase"/>
    <property type="match status" value="1"/>
</dbReference>
<dbReference type="GO" id="GO:0016887">
    <property type="term" value="F:ATP hydrolysis activity"/>
    <property type="evidence" value="ECO:0007669"/>
    <property type="project" value="InterPro"/>
</dbReference>
<organism evidence="12 13">
    <name type="scientific">Thermogemmatispora tikiterensis</name>
    <dbReference type="NCBI Taxonomy" id="1825093"/>
    <lineage>
        <taxon>Bacteria</taxon>
        <taxon>Bacillati</taxon>
        <taxon>Chloroflexota</taxon>
        <taxon>Ktedonobacteria</taxon>
        <taxon>Thermogemmatisporales</taxon>
        <taxon>Thermogemmatisporaceae</taxon>
        <taxon>Thermogemmatispora</taxon>
    </lineage>
</organism>
<accession>A0A328VGC9</accession>
<feature type="transmembrane region" description="Helical" evidence="10">
    <location>
        <begin position="131"/>
        <end position="150"/>
    </location>
</feature>
<dbReference type="PROSITE" id="PS50846">
    <property type="entry name" value="HMA_2"/>
    <property type="match status" value="1"/>
</dbReference>
<evidence type="ECO:0000256" key="4">
    <source>
        <dbReference type="ARBA" id="ARBA00022723"/>
    </source>
</evidence>
<evidence type="ECO:0000256" key="7">
    <source>
        <dbReference type="ARBA" id="ARBA00022967"/>
    </source>
</evidence>
<dbReference type="Gene3D" id="3.30.70.100">
    <property type="match status" value="1"/>
</dbReference>
<dbReference type="SUPFAM" id="SSF56784">
    <property type="entry name" value="HAD-like"/>
    <property type="match status" value="1"/>
</dbReference>
<sequence>MEPSGQHRLELLVTGMDCPECAGHVRQALEALPGVREVTVLLTAEKALLTIDPKRVDLPTLCRAVKQAGYQASPLVQQQQRQERLASDRSQRRLTRTLFTLYGLLFGAVLLLIIAGEWLGLLERITDRLPWPLGVGLTLLAGAPIFWDVLQAARRGRVISHTLMSLGVVAALLIGQWPTAAVVIFFMHVGRYSERLTSERSRQALKQLAALAPQSARVLRGEEEKEVPIEEVAPGEIVVVRPGEAIPVDGQVVAGHATVNQAAITGEALPLEAAPGSQVFAATLVQGGSLRIRAARAGSNTTFARIVALVEEAEAQRAPVQRLADRFSTWLLPIVLAVAVLTLLLRRDPLAAAAVLVVACSCSLALATPIAMLASIAAAASHGLLIKGGAHLERLARADVLLIDKTGTITSGQLQICDALPLGEVTRQELLRLAASAERYSEHPLAEAVRQAARAEGLTVSDPETFEVLPGRGIRATIEGRKVSVGNAFLLPEGQQLPQAQALAAAGKSLLFVACQEQLIGLLAASDTLRPEVAEALAQLRALGFTSIELLTGDHEEAAASLAKPLGINYRARLLPEDKIAIVKAYQAQGHGVVMVGDGINDAPALAQADVGIALGVVGTDAALEAAHVALLREDWRLLPALIQIARRTMRVVRLNLAFTLLYNLLGLSLASLGLLPPVVAAAAQSLPDLGILANSTRLLRQRIVVHSQASPGS</sequence>
<dbReference type="SUPFAM" id="SSF81653">
    <property type="entry name" value="Calcium ATPase, transduction domain A"/>
    <property type="match status" value="1"/>
</dbReference>
<feature type="transmembrane region" description="Helical" evidence="10">
    <location>
        <begin position="162"/>
        <end position="187"/>
    </location>
</feature>
<dbReference type="FunFam" id="2.70.150.10:FF:000002">
    <property type="entry name" value="Copper-transporting ATPase 1, putative"/>
    <property type="match status" value="1"/>
</dbReference>
<keyword evidence="4 10" id="KW-0479">Metal-binding</keyword>
<dbReference type="InterPro" id="IPR001757">
    <property type="entry name" value="P_typ_ATPase"/>
</dbReference>
<dbReference type="InterPro" id="IPR051014">
    <property type="entry name" value="Cation_Transport_ATPase_IB"/>
</dbReference>
<dbReference type="InterPro" id="IPR006121">
    <property type="entry name" value="HMA_dom"/>
</dbReference>
<dbReference type="SUPFAM" id="SSF81665">
    <property type="entry name" value="Calcium ATPase, transmembrane domain M"/>
    <property type="match status" value="1"/>
</dbReference>
<feature type="transmembrane region" description="Helical" evidence="10">
    <location>
        <begin position="327"/>
        <end position="345"/>
    </location>
</feature>
<keyword evidence="9 10" id="KW-0472">Membrane</keyword>
<dbReference type="GO" id="GO:0005886">
    <property type="term" value="C:plasma membrane"/>
    <property type="evidence" value="ECO:0007669"/>
    <property type="project" value="UniProtKB-SubCell"/>
</dbReference>
<keyword evidence="7" id="KW-1278">Translocase</keyword>
<dbReference type="GO" id="GO:0046872">
    <property type="term" value="F:metal ion binding"/>
    <property type="evidence" value="ECO:0007669"/>
    <property type="project" value="UniProtKB-KW"/>
</dbReference>
<dbReference type="SFLD" id="SFLDG00002">
    <property type="entry name" value="C1.7:_P-type_atpase_like"/>
    <property type="match status" value="1"/>
</dbReference>
<dbReference type="Pfam" id="PF00122">
    <property type="entry name" value="E1-E2_ATPase"/>
    <property type="match status" value="1"/>
</dbReference>
<dbReference type="Proteomes" id="UP000248706">
    <property type="component" value="Unassembled WGS sequence"/>
</dbReference>
<comment type="similarity">
    <text evidence="2 10">Belongs to the cation transport ATPase (P-type) (TC 3.A.3) family. Type IB subfamily.</text>
</comment>
<dbReference type="NCBIfam" id="TIGR01511">
    <property type="entry name" value="ATPase-IB1_Cu"/>
    <property type="match status" value="1"/>
</dbReference>
<comment type="caution">
    <text evidence="12">The sequence shown here is derived from an EMBL/GenBank/DDBJ whole genome shotgun (WGS) entry which is preliminary data.</text>
</comment>
<dbReference type="SUPFAM" id="SSF55008">
    <property type="entry name" value="HMA, heavy metal-associated domain"/>
    <property type="match status" value="1"/>
</dbReference>
<evidence type="ECO:0000256" key="3">
    <source>
        <dbReference type="ARBA" id="ARBA00022692"/>
    </source>
</evidence>
<dbReference type="GO" id="GO:0019829">
    <property type="term" value="F:ATPase-coupled monoatomic cation transmembrane transporter activity"/>
    <property type="evidence" value="ECO:0007669"/>
    <property type="project" value="InterPro"/>
</dbReference>
<keyword evidence="13" id="KW-1185">Reference proteome</keyword>
<dbReference type="SFLD" id="SFLDF00027">
    <property type="entry name" value="p-type_atpase"/>
    <property type="match status" value="1"/>
</dbReference>
<feature type="transmembrane region" description="Helical" evidence="10">
    <location>
        <begin position="352"/>
        <end position="377"/>
    </location>
</feature>
<dbReference type="NCBIfam" id="TIGR01494">
    <property type="entry name" value="ATPase_P-type"/>
    <property type="match status" value="1"/>
</dbReference>
<reference evidence="12 13" key="1">
    <citation type="submission" date="2016-08" db="EMBL/GenBank/DDBJ databases">
        <title>Analysis of Carbohydrate Active Enzymes in Thermogemmatispora T81 Reveals Carbohydrate Degradation Ability.</title>
        <authorList>
            <person name="Tomazini A."/>
            <person name="Lal S."/>
            <person name="Stott M."/>
            <person name="Henrissat B."/>
            <person name="Polikarpov I."/>
            <person name="Sparling R."/>
            <person name="Levin D.B."/>
        </authorList>
    </citation>
    <scope>NUCLEOTIDE SEQUENCE [LARGE SCALE GENOMIC DNA]</scope>
    <source>
        <strain evidence="12 13">T81</strain>
    </source>
</reference>
<dbReference type="InterPro" id="IPR008250">
    <property type="entry name" value="ATPase_P-typ_transduc_dom_A_sf"/>
</dbReference>
<dbReference type="InterPro" id="IPR044492">
    <property type="entry name" value="P_typ_ATPase_HD_dom"/>
</dbReference>
<evidence type="ECO:0000256" key="5">
    <source>
        <dbReference type="ARBA" id="ARBA00022741"/>
    </source>
</evidence>
<dbReference type="Gene3D" id="2.70.150.10">
    <property type="entry name" value="Calcium-transporting ATPase, cytoplasmic transduction domain A"/>
    <property type="match status" value="1"/>
</dbReference>
<dbReference type="InterPro" id="IPR023298">
    <property type="entry name" value="ATPase_P-typ_TM_dom_sf"/>
</dbReference>